<dbReference type="PANTHER" id="PTHR10513:SF35">
    <property type="entry name" value="DEOXYADENOSINE KINASE"/>
    <property type="match status" value="1"/>
</dbReference>
<dbReference type="eggNOG" id="COG1428">
    <property type="taxonomic scope" value="Bacteria"/>
</dbReference>
<evidence type="ECO:0000259" key="5">
    <source>
        <dbReference type="Pfam" id="PF01712"/>
    </source>
</evidence>
<dbReference type="EMBL" id="FSRN01000001">
    <property type="protein sequence ID" value="SIO17609.1"/>
    <property type="molecule type" value="Genomic_DNA"/>
</dbReference>
<name>A0A1N6HD73_9LACT</name>
<comment type="similarity">
    <text evidence="1">Belongs to the DCK/DGK family.</text>
</comment>
<protein>
    <submittedName>
        <fullName evidence="6">Deoxyadenosine/deoxycytidine kinase</fullName>
    </submittedName>
</protein>
<dbReference type="InterPro" id="IPR050566">
    <property type="entry name" value="Deoxyribonucleoside_kinase"/>
</dbReference>
<feature type="binding site" evidence="3">
    <location>
        <position position="154"/>
    </location>
    <ligand>
        <name>substrate</name>
    </ligand>
</feature>
<organism evidence="6 7">
    <name type="scientific">Carnobacterium alterfunditum</name>
    <dbReference type="NCBI Taxonomy" id="28230"/>
    <lineage>
        <taxon>Bacteria</taxon>
        <taxon>Bacillati</taxon>
        <taxon>Bacillota</taxon>
        <taxon>Bacilli</taxon>
        <taxon>Lactobacillales</taxon>
        <taxon>Carnobacteriaceae</taxon>
        <taxon>Carnobacterium</taxon>
    </lineage>
</organism>
<dbReference type="Proteomes" id="UP000184758">
    <property type="component" value="Unassembled WGS sequence"/>
</dbReference>
<evidence type="ECO:0000256" key="2">
    <source>
        <dbReference type="PIRSR" id="PIRSR000705-1"/>
    </source>
</evidence>
<feature type="active site" description="Proton acceptor" evidence="2">
    <location>
        <position position="83"/>
    </location>
</feature>
<dbReference type="InterPro" id="IPR002624">
    <property type="entry name" value="DCK/DGK"/>
</dbReference>
<dbReference type="InterPro" id="IPR027417">
    <property type="entry name" value="P-loop_NTPase"/>
</dbReference>
<dbReference type="GO" id="GO:0005737">
    <property type="term" value="C:cytoplasm"/>
    <property type="evidence" value="ECO:0007669"/>
    <property type="project" value="TreeGrafter"/>
</dbReference>
<keyword evidence="6" id="KW-0418">Kinase</keyword>
<evidence type="ECO:0000256" key="1">
    <source>
        <dbReference type="ARBA" id="ARBA00007420"/>
    </source>
</evidence>
<dbReference type="STRING" id="28230.SAMN05878443_1782"/>
<sequence length="222" mass="25954">MEGENKAVIVLAGMIGAGKSTYTKFISDALGSEPFYESVDDNRILEKFYENPERWAFSLQIYFLNTRFRSIKEAFKHENNVLDRSIYEDALFTRINYEEGNMSDAEMDTYLDLLDNMMEELDNMPKKSPDLLIYLRGSLDTVLNRIEKRGRTFEQIDGNKGLLDYYTHLHGQYDGWFNEYDKSETLIIDINQYDLEKLEDAEKVINMVTEKLAEVRNKASIK</sequence>
<keyword evidence="4" id="KW-0547">Nucleotide-binding</keyword>
<feature type="binding site" evidence="3">
    <location>
        <position position="60"/>
    </location>
    <ligand>
        <name>substrate</name>
    </ligand>
</feature>
<proteinExistence type="inferred from homology"/>
<evidence type="ECO:0000256" key="3">
    <source>
        <dbReference type="PIRSR" id="PIRSR000705-2"/>
    </source>
</evidence>
<keyword evidence="6" id="KW-0808">Transferase</keyword>
<feature type="binding site" evidence="4">
    <location>
        <begin position="13"/>
        <end position="21"/>
    </location>
    <ligand>
        <name>ATP</name>
        <dbReference type="ChEBI" id="CHEBI:30616"/>
    </ligand>
</feature>
<dbReference type="InterPro" id="IPR031314">
    <property type="entry name" value="DNK_dom"/>
</dbReference>
<evidence type="ECO:0000313" key="7">
    <source>
        <dbReference type="Proteomes" id="UP000184758"/>
    </source>
</evidence>
<feature type="binding site" evidence="4">
    <location>
        <begin position="145"/>
        <end position="149"/>
    </location>
    <ligand>
        <name>ATP</name>
        <dbReference type="ChEBI" id="CHEBI:30616"/>
    </ligand>
</feature>
<gene>
    <name evidence="6" type="ORF">SAMN05878443_1782</name>
</gene>
<feature type="binding site" evidence="3">
    <location>
        <position position="84"/>
    </location>
    <ligand>
        <name>substrate</name>
    </ligand>
</feature>
<dbReference type="PIRSF" id="PIRSF000705">
    <property type="entry name" value="DNK"/>
    <property type="match status" value="1"/>
</dbReference>
<evidence type="ECO:0000256" key="4">
    <source>
        <dbReference type="PIRSR" id="PIRSR000705-3"/>
    </source>
</evidence>
<evidence type="ECO:0000313" key="6">
    <source>
        <dbReference type="EMBL" id="SIO17609.1"/>
    </source>
</evidence>
<dbReference type="GO" id="GO:0019136">
    <property type="term" value="F:deoxynucleoside kinase activity"/>
    <property type="evidence" value="ECO:0007669"/>
    <property type="project" value="InterPro"/>
</dbReference>
<feature type="domain" description="Deoxynucleoside kinase" evidence="5">
    <location>
        <begin position="9"/>
        <end position="210"/>
    </location>
</feature>
<dbReference type="Gene3D" id="3.40.50.300">
    <property type="entry name" value="P-loop containing nucleotide triphosphate hydrolases"/>
    <property type="match status" value="1"/>
</dbReference>
<keyword evidence="7" id="KW-1185">Reference proteome</keyword>
<dbReference type="CDD" id="cd01673">
    <property type="entry name" value="dNK"/>
    <property type="match status" value="1"/>
</dbReference>
<feature type="binding site" evidence="3">
    <location>
        <position position="89"/>
    </location>
    <ligand>
        <name>substrate</name>
    </ligand>
</feature>
<accession>A0A1N6HD73</accession>
<dbReference type="OrthoDB" id="9776634at2"/>
<feature type="binding site" evidence="3">
    <location>
        <position position="49"/>
    </location>
    <ligand>
        <name>substrate</name>
    </ligand>
</feature>
<keyword evidence="4" id="KW-0067">ATP-binding</keyword>
<reference evidence="7" key="1">
    <citation type="submission" date="2016-11" db="EMBL/GenBank/DDBJ databases">
        <authorList>
            <person name="Varghese N."/>
            <person name="Submissions S."/>
        </authorList>
    </citation>
    <scope>NUCLEOTIDE SEQUENCE [LARGE SCALE GENOMIC DNA]</scope>
    <source>
        <strain evidence="7">313</strain>
    </source>
</reference>
<dbReference type="PANTHER" id="PTHR10513">
    <property type="entry name" value="DEOXYNUCLEOSIDE KINASE"/>
    <property type="match status" value="1"/>
</dbReference>
<dbReference type="SUPFAM" id="SSF52540">
    <property type="entry name" value="P-loop containing nucleoside triphosphate hydrolases"/>
    <property type="match status" value="1"/>
</dbReference>
<dbReference type="AlphaFoldDB" id="A0A1N6HD73"/>
<feature type="binding site" evidence="3">
    <location>
        <position position="37"/>
    </location>
    <ligand>
        <name>substrate</name>
    </ligand>
</feature>
<dbReference type="RefSeq" id="WP_034545194.1">
    <property type="nucleotide sequence ID" value="NZ_FSRN01000001.1"/>
</dbReference>
<dbReference type="GO" id="GO:0005524">
    <property type="term" value="F:ATP binding"/>
    <property type="evidence" value="ECO:0007669"/>
    <property type="project" value="UniProtKB-KW"/>
</dbReference>
<dbReference type="Pfam" id="PF01712">
    <property type="entry name" value="dNK"/>
    <property type="match status" value="1"/>
</dbReference>